<name>A0ABP7UXL8_9BACT</name>
<dbReference type="RefSeq" id="WP_345059689.1">
    <property type="nucleotide sequence ID" value="NZ_BAABDK010000035.1"/>
</dbReference>
<comment type="caution">
    <text evidence="1">The sequence shown here is derived from an EMBL/GenBank/DDBJ whole genome shotgun (WGS) entry which is preliminary data.</text>
</comment>
<dbReference type="EMBL" id="BAABDK010000035">
    <property type="protein sequence ID" value="GAA4055190.1"/>
    <property type="molecule type" value="Genomic_DNA"/>
</dbReference>
<dbReference type="InterPro" id="IPR011747">
    <property type="entry name" value="CHP02241"/>
</dbReference>
<dbReference type="NCBIfam" id="TIGR02241">
    <property type="entry name" value="conserved hypothetical phage tail region protein"/>
    <property type="match status" value="1"/>
</dbReference>
<protein>
    <submittedName>
        <fullName evidence="1">Phage tail protein</fullName>
    </submittedName>
</protein>
<proteinExistence type="predicted"/>
<evidence type="ECO:0000313" key="1">
    <source>
        <dbReference type="EMBL" id="GAA4055190.1"/>
    </source>
</evidence>
<accession>A0ABP7UXL8</accession>
<evidence type="ECO:0000313" key="2">
    <source>
        <dbReference type="Proteomes" id="UP001501469"/>
    </source>
</evidence>
<organism evidence="1 2">
    <name type="scientific">Hymenobacter glaciei</name>
    <dbReference type="NCBI Taxonomy" id="877209"/>
    <lineage>
        <taxon>Bacteria</taxon>
        <taxon>Pseudomonadati</taxon>
        <taxon>Bacteroidota</taxon>
        <taxon>Cytophagia</taxon>
        <taxon>Cytophagales</taxon>
        <taxon>Hymenobacteraceae</taxon>
        <taxon>Hymenobacter</taxon>
    </lineage>
</organism>
<dbReference type="PANTHER" id="PTHR38009:SF1">
    <property type="entry name" value="CONSERVED HYPOTHETICAL PHAGE TAIL PROTEIN"/>
    <property type="match status" value="1"/>
</dbReference>
<dbReference type="InterPro" id="IPR010667">
    <property type="entry name" value="Phage_T4_Gp19"/>
</dbReference>
<dbReference type="Proteomes" id="UP001501469">
    <property type="component" value="Unassembled WGS sequence"/>
</dbReference>
<dbReference type="Pfam" id="PF06841">
    <property type="entry name" value="Phage_T4_gp19"/>
    <property type="match status" value="1"/>
</dbReference>
<keyword evidence="2" id="KW-1185">Reference proteome</keyword>
<reference evidence="2" key="1">
    <citation type="journal article" date="2019" name="Int. J. Syst. Evol. Microbiol.">
        <title>The Global Catalogue of Microorganisms (GCM) 10K type strain sequencing project: providing services to taxonomists for standard genome sequencing and annotation.</title>
        <authorList>
            <consortium name="The Broad Institute Genomics Platform"/>
            <consortium name="The Broad Institute Genome Sequencing Center for Infectious Disease"/>
            <person name="Wu L."/>
            <person name="Ma J."/>
        </authorList>
    </citation>
    <scope>NUCLEOTIDE SEQUENCE [LARGE SCALE GENOMIC DNA]</scope>
    <source>
        <strain evidence="2">JCM 17225</strain>
    </source>
</reference>
<gene>
    <name evidence="1" type="ORF">GCM10022409_47940</name>
</gene>
<sequence>MPDQGYPPVGFYFALGFSGVNTTADAAFQEVSGLSAERETETIGEGGQNLYKYTVPTVAKYSNLVLKRGLLTEGSDLATWVRNTIGSDLSVPIQPKQVYLKLLNEQGQPLAFWSFENAWPVKWSVSDFNAHDSTIAIETLELSYTWFRQQPV</sequence>
<dbReference type="PANTHER" id="PTHR38009">
    <property type="entry name" value="CONSERVED HYPOTHETICAL PHAGE TAIL PROTEIN"/>
    <property type="match status" value="1"/>
</dbReference>